<evidence type="ECO:0000256" key="1">
    <source>
        <dbReference type="SAM" id="MobiDB-lite"/>
    </source>
</evidence>
<gene>
    <name evidence="3" type="ORF">Nepgr_024039</name>
</gene>
<protein>
    <submittedName>
        <fullName evidence="3">Uncharacterized protein</fullName>
    </submittedName>
</protein>
<feature type="transmembrane region" description="Helical" evidence="2">
    <location>
        <begin position="6"/>
        <end position="28"/>
    </location>
</feature>
<dbReference type="PANTHER" id="PTHR33564:SF15">
    <property type="entry name" value="PROTEIN, PUTATIVE-RELATED"/>
    <property type="match status" value="1"/>
</dbReference>
<evidence type="ECO:0000313" key="4">
    <source>
        <dbReference type="Proteomes" id="UP001279734"/>
    </source>
</evidence>
<evidence type="ECO:0000256" key="2">
    <source>
        <dbReference type="SAM" id="Phobius"/>
    </source>
</evidence>
<feature type="region of interest" description="Disordered" evidence="1">
    <location>
        <begin position="32"/>
        <end position="98"/>
    </location>
</feature>
<keyword evidence="4" id="KW-1185">Reference proteome</keyword>
<dbReference type="PANTHER" id="PTHR33564">
    <property type="entry name" value="TRANSMEMBRANE PROTEIN"/>
    <property type="match status" value="1"/>
</dbReference>
<feature type="compositionally biased region" description="Polar residues" evidence="1">
    <location>
        <begin position="47"/>
        <end position="56"/>
    </location>
</feature>
<sequence>MPSVISPQSVILAAAMAVSGAVVFLSLYRQKTSPTNPLPGTPHLHSSKQPLRSCLSSVGKRDERDRKTKKKKKRVQFSDDVMATRRKTENFKRERKSMRIDKSCRTEIRGMPANRVALYNGILRDRIHRIECSK</sequence>
<reference evidence="3" key="1">
    <citation type="submission" date="2023-05" db="EMBL/GenBank/DDBJ databases">
        <title>Nepenthes gracilis genome sequencing.</title>
        <authorList>
            <person name="Fukushima K."/>
        </authorList>
    </citation>
    <scope>NUCLEOTIDE SEQUENCE</scope>
    <source>
        <strain evidence="3">SING2019-196</strain>
    </source>
</reference>
<accession>A0AAD3T3Z0</accession>
<keyword evidence="2" id="KW-0472">Membrane</keyword>
<organism evidence="3 4">
    <name type="scientific">Nepenthes gracilis</name>
    <name type="common">Slender pitcher plant</name>
    <dbReference type="NCBI Taxonomy" id="150966"/>
    <lineage>
        <taxon>Eukaryota</taxon>
        <taxon>Viridiplantae</taxon>
        <taxon>Streptophyta</taxon>
        <taxon>Embryophyta</taxon>
        <taxon>Tracheophyta</taxon>
        <taxon>Spermatophyta</taxon>
        <taxon>Magnoliopsida</taxon>
        <taxon>eudicotyledons</taxon>
        <taxon>Gunneridae</taxon>
        <taxon>Pentapetalae</taxon>
        <taxon>Caryophyllales</taxon>
        <taxon>Nepenthaceae</taxon>
        <taxon>Nepenthes</taxon>
    </lineage>
</organism>
<proteinExistence type="predicted"/>
<dbReference type="AlphaFoldDB" id="A0AAD3T3Z0"/>
<name>A0AAD3T3Z0_NEPGR</name>
<feature type="compositionally biased region" description="Basic and acidic residues" evidence="1">
    <location>
        <begin position="82"/>
        <end position="98"/>
    </location>
</feature>
<comment type="caution">
    <text evidence="3">The sequence shown here is derived from an EMBL/GenBank/DDBJ whole genome shotgun (WGS) entry which is preliminary data.</text>
</comment>
<evidence type="ECO:0000313" key="3">
    <source>
        <dbReference type="EMBL" id="GMH22196.1"/>
    </source>
</evidence>
<dbReference type="EMBL" id="BSYO01000024">
    <property type="protein sequence ID" value="GMH22196.1"/>
    <property type="molecule type" value="Genomic_DNA"/>
</dbReference>
<dbReference type="Proteomes" id="UP001279734">
    <property type="component" value="Unassembled WGS sequence"/>
</dbReference>
<keyword evidence="2" id="KW-0812">Transmembrane</keyword>
<keyword evidence="2" id="KW-1133">Transmembrane helix</keyword>